<sequence length="190" mass="20702">MDSMPGMDGGMDSGMNGGMMSNNMNMVFYSSTTTPLYGSLWTPTSTGSYAGTCLFLITLAVLFSALRTAGYIMDKRNIDIARNRRYIIVAGQPTISEQTALNPDKKEAVLISEQGAEETVRVVTKKTRTIMPWRLSTDLPRALLNTAIAGVGYLLMLAVMTMNIGYFCSVLAGVFISELALGRFTKAEEH</sequence>
<dbReference type="Proteomes" id="UP000664169">
    <property type="component" value="Unassembled WGS sequence"/>
</dbReference>
<keyword evidence="4" id="KW-0187">Copper transport</keyword>
<keyword evidence="4" id="KW-0406">Ion transport</keyword>
<dbReference type="EMBL" id="CAJPDQ010000037">
    <property type="protein sequence ID" value="CAF9931013.1"/>
    <property type="molecule type" value="Genomic_DNA"/>
</dbReference>
<organism evidence="5 6">
    <name type="scientific">Gomphillus americanus</name>
    <dbReference type="NCBI Taxonomy" id="1940652"/>
    <lineage>
        <taxon>Eukaryota</taxon>
        <taxon>Fungi</taxon>
        <taxon>Dikarya</taxon>
        <taxon>Ascomycota</taxon>
        <taxon>Pezizomycotina</taxon>
        <taxon>Lecanoromycetes</taxon>
        <taxon>OSLEUM clade</taxon>
        <taxon>Ostropomycetidae</taxon>
        <taxon>Ostropales</taxon>
        <taxon>Graphidaceae</taxon>
        <taxon>Gomphilloideae</taxon>
        <taxon>Gomphillus</taxon>
    </lineage>
</organism>
<dbReference type="GO" id="GO:0005886">
    <property type="term" value="C:plasma membrane"/>
    <property type="evidence" value="ECO:0007669"/>
    <property type="project" value="TreeGrafter"/>
</dbReference>
<dbReference type="InterPro" id="IPR007274">
    <property type="entry name" value="Cop_transporter"/>
</dbReference>
<name>A0A8H3IT74_9LECA</name>
<dbReference type="Pfam" id="PF04145">
    <property type="entry name" value="Ctr"/>
    <property type="match status" value="1"/>
</dbReference>
<keyword evidence="1 4" id="KW-0812">Transmembrane</keyword>
<reference evidence="5" key="1">
    <citation type="submission" date="2021-03" db="EMBL/GenBank/DDBJ databases">
        <authorList>
            <person name="Tagirdzhanova G."/>
        </authorList>
    </citation>
    <scope>NUCLEOTIDE SEQUENCE</scope>
</reference>
<evidence type="ECO:0000256" key="4">
    <source>
        <dbReference type="RuleBase" id="RU367022"/>
    </source>
</evidence>
<comment type="caution">
    <text evidence="5">The sequence shown here is derived from an EMBL/GenBank/DDBJ whole genome shotgun (WGS) entry which is preliminary data.</text>
</comment>
<evidence type="ECO:0000313" key="6">
    <source>
        <dbReference type="Proteomes" id="UP000664169"/>
    </source>
</evidence>
<feature type="transmembrane region" description="Helical" evidence="4">
    <location>
        <begin position="164"/>
        <end position="181"/>
    </location>
</feature>
<dbReference type="OrthoDB" id="73901at2759"/>
<keyword evidence="4" id="KW-0813">Transport</keyword>
<dbReference type="AlphaFoldDB" id="A0A8H3IT74"/>
<evidence type="ECO:0000256" key="1">
    <source>
        <dbReference type="ARBA" id="ARBA00022692"/>
    </source>
</evidence>
<dbReference type="GO" id="GO:0005375">
    <property type="term" value="F:copper ion transmembrane transporter activity"/>
    <property type="evidence" value="ECO:0007669"/>
    <property type="project" value="UniProtKB-UniRule"/>
</dbReference>
<comment type="similarity">
    <text evidence="4">Belongs to the copper transporter (Ctr) (TC 1.A.56) family. SLC31A subfamily.</text>
</comment>
<comment type="subcellular location">
    <subcellularLocation>
        <location evidence="4">Membrane</location>
        <topology evidence="4">Multi-pass membrane protein</topology>
    </subcellularLocation>
</comment>
<evidence type="ECO:0000256" key="3">
    <source>
        <dbReference type="ARBA" id="ARBA00023136"/>
    </source>
</evidence>
<keyword evidence="3 4" id="KW-0472">Membrane</keyword>
<gene>
    <name evidence="5" type="ORF">GOMPHAMPRED_005793</name>
</gene>
<keyword evidence="6" id="KW-1185">Reference proteome</keyword>
<accession>A0A8H3IT74</accession>
<feature type="transmembrane region" description="Helical" evidence="4">
    <location>
        <begin position="47"/>
        <end position="66"/>
    </location>
</feature>
<protein>
    <recommendedName>
        <fullName evidence="4">Copper transport protein</fullName>
    </recommendedName>
</protein>
<evidence type="ECO:0000256" key="2">
    <source>
        <dbReference type="ARBA" id="ARBA00022989"/>
    </source>
</evidence>
<dbReference type="PANTHER" id="PTHR12483:SF120">
    <property type="entry name" value="HIGH-AFFINITY COPPER TRANSPORTER CTRA2"/>
    <property type="match status" value="1"/>
</dbReference>
<proteinExistence type="inferred from homology"/>
<keyword evidence="2 4" id="KW-1133">Transmembrane helix</keyword>
<evidence type="ECO:0000313" key="5">
    <source>
        <dbReference type="EMBL" id="CAF9931013.1"/>
    </source>
</evidence>
<keyword evidence="4" id="KW-0186">Copper</keyword>
<dbReference type="PANTHER" id="PTHR12483">
    <property type="entry name" value="SOLUTE CARRIER FAMILY 31 COPPER TRANSPORTERS"/>
    <property type="match status" value="1"/>
</dbReference>